<dbReference type="Proteomes" id="UP000092555">
    <property type="component" value="Unassembled WGS sequence"/>
</dbReference>
<dbReference type="RefSeq" id="XP_018709489.1">
    <property type="nucleotide sequence ID" value="XM_018854416.1"/>
</dbReference>
<comment type="caution">
    <text evidence="2">The sequence shown here is derived from an EMBL/GenBank/DDBJ whole genome shotgun (WGS) entry which is preliminary data.</text>
</comment>
<gene>
    <name evidence="2" type="ORF">METBIDRAFT_13718</name>
</gene>
<accession>A0A1A0H4F2</accession>
<sequence>MSMSYSEHLLPVSTVSDIENLLENWIGDTVKGCGQYELVKVDKILQDVSSFMTELKDCACDSLEHEKDPSFFHERRHDIFKMTNICGKIDVFLRSAFSIFDLTLYQEMTKKLQIATLALLDTLSKVTNLSKSAEKATNLIDLRELVLTQLGKKTAEWNIRFSELKKTPSPFDSKADLQIESLLKFLSSISLLSTQELFACNSPLCALTVSERLFCLKLESLECQISPMQVSIDMLTSKVADLNSSGGFFTAECENIRANACGISKNWSFSVSDFARLKNDTIGARLVSVYKYLNTQVLTMIAEIMEDLDTSDINREKIGPTFKKCSAVITLIRKISSSGMPGLQGCAYKFNLEIVPKWKHINNILEEEQKLALPFNHTFKPTLIQTPKSNHTSPRAMRKFRSHTPQAEVTREHDFASSSHRTVGLGINLHLGIKPSPSVPYSTSVDRIIDLDLGTSSLPSSSFQLALLQSANDDLSDTGCTTKEPTKHDERLSLPNTPDIFSLQSPAQFNHLVTTETTPYRDQIDDLSIKFTENSTQVLTIEEKKSLIQKLRVTSSTPSRIPTIVPNYTNLKLPMLKKKIGSQFGQSRLPTISPDNEVFCSPDRRRNLEASTASRKSREVADALFPSAEAPRTGGGLTMEPKFLFGKKKSVNQEDVIPETEYCEESNNVHYRSAHEPRLKAPARNVSLNGLETPDLAHSSDASAGVVSPVSWRSTSPLRPASSMGSRYDEQNLTPPLKYLRKRWK</sequence>
<name>A0A1A0H4F2_9ASCO</name>
<evidence type="ECO:0008006" key="4">
    <source>
        <dbReference type="Google" id="ProtNLM"/>
    </source>
</evidence>
<evidence type="ECO:0000313" key="2">
    <source>
        <dbReference type="EMBL" id="OBA18954.1"/>
    </source>
</evidence>
<evidence type="ECO:0000313" key="3">
    <source>
        <dbReference type="Proteomes" id="UP000092555"/>
    </source>
</evidence>
<proteinExistence type="predicted"/>
<dbReference type="EMBL" id="LXTC01000008">
    <property type="protein sequence ID" value="OBA18954.1"/>
    <property type="molecule type" value="Genomic_DNA"/>
</dbReference>
<feature type="compositionally biased region" description="Polar residues" evidence="1">
    <location>
        <begin position="383"/>
        <end position="393"/>
    </location>
</feature>
<reference evidence="2 3" key="1">
    <citation type="submission" date="2016-05" db="EMBL/GenBank/DDBJ databases">
        <title>Comparative genomics of biotechnologically important yeasts.</title>
        <authorList>
            <consortium name="DOE Joint Genome Institute"/>
            <person name="Riley R."/>
            <person name="Haridas S."/>
            <person name="Wolfe K.H."/>
            <person name="Lopes M.R."/>
            <person name="Hittinger C.T."/>
            <person name="Goker M."/>
            <person name="Salamov A."/>
            <person name="Wisecaver J."/>
            <person name="Long T.M."/>
            <person name="Aerts A.L."/>
            <person name="Barry K."/>
            <person name="Choi C."/>
            <person name="Clum A."/>
            <person name="Coughlan A.Y."/>
            <person name="Deshpande S."/>
            <person name="Douglass A.P."/>
            <person name="Hanson S.J."/>
            <person name="Klenk H.-P."/>
            <person name="LaButti K."/>
            <person name="Lapidus A."/>
            <person name="Lindquist E."/>
            <person name="Lipzen A."/>
            <person name="Meier-kolthoff J.P."/>
            <person name="Ohm R.A."/>
            <person name="Otillar R.P."/>
            <person name="Pangilinan J."/>
            <person name="Peng Y."/>
            <person name="Rokas A."/>
            <person name="Rosa C.A."/>
            <person name="Scheuner C."/>
            <person name="Sibirny A.A."/>
            <person name="Slot J.C."/>
            <person name="Stielow J.B."/>
            <person name="Sun H."/>
            <person name="Kurtzman C.P."/>
            <person name="Blackwell M."/>
            <person name="Grigoriev I.V."/>
            <person name="Jeffries T.W."/>
        </authorList>
    </citation>
    <scope>NUCLEOTIDE SEQUENCE [LARGE SCALE GENOMIC DNA]</scope>
    <source>
        <strain evidence="2 3">NRRL YB-4993</strain>
    </source>
</reference>
<dbReference type="OrthoDB" id="5559380at2759"/>
<organism evidence="2 3">
    <name type="scientific">Metschnikowia bicuspidata var. bicuspidata NRRL YB-4993</name>
    <dbReference type="NCBI Taxonomy" id="869754"/>
    <lineage>
        <taxon>Eukaryota</taxon>
        <taxon>Fungi</taxon>
        <taxon>Dikarya</taxon>
        <taxon>Ascomycota</taxon>
        <taxon>Saccharomycotina</taxon>
        <taxon>Pichiomycetes</taxon>
        <taxon>Metschnikowiaceae</taxon>
        <taxon>Metschnikowia</taxon>
    </lineage>
</organism>
<dbReference type="GeneID" id="30027392"/>
<evidence type="ECO:0000256" key="1">
    <source>
        <dbReference type="SAM" id="MobiDB-lite"/>
    </source>
</evidence>
<protein>
    <recommendedName>
        <fullName evidence="4">Karyogamy protein</fullName>
    </recommendedName>
</protein>
<keyword evidence="3" id="KW-1185">Reference proteome</keyword>
<dbReference type="AlphaFoldDB" id="A0A1A0H4F2"/>
<feature type="region of interest" description="Disordered" evidence="1">
    <location>
        <begin position="690"/>
        <end position="734"/>
    </location>
</feature>
<feature type="region of interest" description="Disordered" evidence="1">
    <location>
        <begin position="383"/>
        <end position="415"/>
    </location>
</feature>
<dbReference type="STRING" id="869754.A0A1A0H4F2"/>
<dbReference type="Pfam" id="PF08580">
    <property type="entry name" value="KAR9"/>
    <property type="match status" value="1"/>
</dbReference>
<dbReference type="InterPro" id="IPR013889">
    <property type="entry name" value="Karyogamy_KAR9"/>
</dbReference>